<dbReference type="EMBL" id="JACOOZ010000001">
    <property type="protein sequence ID" value="MBC5666665.1"/>
    <property type="molecule type" value="Genomic_DNA"/>
</dbReference>
<protein>
    <submittedName>
        <fullName evidence="2">Relaxase/mobilization nuclease domain-containing protein</fullName>
    </submittedName>
</protein>
<feature type="domain" description="MobA/VirD2-like nuclease" evidence="1">
    <location>
        <begin position="26"/>
        <end position="155"/>
    </location>
</feature>
<dbReference type="InterPro" id="IPR005094">
    <property type="entry name" value="Endonuclease_MobA/VirD2"/>
</dbReference>
<keyword evidence="3" id="KW-1185">Reference proteome</keyword>
<proteinExistence type="predicted"/>
<sequence>MAISRILHINSHEHSSSSHLQVAINYILKDEKTMNGLLTGSVNCIKEEAYENMKATKKLFGKTDKRQGYHLIISFEENECDENTAMKVIQEFVNEYLESDYEAVYAVHNNTIHIHGHIIWNSVRFTDGYKYHYKKGDWERDIQSRVDRICEKYGLNKLEVQKDKEEIKNNKEWDQLKDGPFVWNEQIKKDIDANIIRAYDFESFIVGLENQGYQIKYGKYLAIKPPEMKKFRRLKTLGEGYSEEEIKVRITKEDLKSYRRSEIIGAPRINSFKSGKIRKRKLTGLQKEYFKMMYQLGKIKKRPYSQAWKYKRDVKRFEYLQRQYLYLSHYDINKAEEIPKVQSEIRNKIGVLNKAKDVITEEMEKHFEVFNAVDVIENEKNAYMFYKTGDETFRKSAKVVEAAKQVLKENNISFKEAKKLKEHYEKLMNENKSQIKKLRLEISTGYRILKEIKEKELQREYVENKGRDIDKKQVKRR</sequence>
<dbReference type="Proteomes" id="UP000597877">
    <property type="component" value="Unassembled WGS sequence"/>
</dbReference>
<organism evidence="2 3">
    <name type="scientific">Eubacterium segne</name>
    <dbReference type="NCBI Taxonomy" id="2763045"/>
    <lineage>
        <taxon>Bacteria</taxon>
        <taxon>Bacillati</taxon>
        <taxon>Bacillota</taxon>
        <taxon>Clostridia</taxon>
        <taxon>Eubacteriales</taxon>
        <taxon>Eubacteriaceae</taxon>
        <taxon>Eubacterium</taxon>
    </lineage>
</organism>
<name>A0ABR7EZ89_9FIRM</name>
<evidence type="ECO:0000313" key="3">
    <source>
        <dbReference type="Proteomes" id="UP000597877"/>
    </source>
</evidence>
<dbReference type="RefSeq" id="WP_186839832.1">
    <property type="nucleotide sequence ID" value="NZ_JACOOZ010000001.1"/>
</dbReference>
<comment type="caution">
    <text evidence="2">The sequence shown here is derived from an EMBL/GenBank/DDBJ whole genome shotgun (WGS) entry which is preliminary data.</text>
</comment>
<reference evidence="2 3" key="1">
    <citation type="submission" date="2020-08" db="EMBL/GenBank/DDBJ databases">
        <title>Genome public.</title>
        <authorList>
            <person name="Liu C."/>
            <person name="Sun Q."/>
        </authorList>
    </citation>
    <scope>NUCLEOTIDE SEQUENCE [LARGE SCALE GENOMIC DNA]</scope>
    <source>
        <strain evidence="2 3">BX4</strain>
    </source>
</reference>
<evidence type="ECO:0000259" key="1">
    <source>
        <dbReference type="Pfam" id="PF03432"/>
    </source>
</evidence>
<accession>A0ABR7EZ89</accession>
<evidence type="ECO:0000313" key="2">
    <source>
        <dbReference type="EMBL" id="MBC5666665.1"/>
    </source>
</evidence>
<gene>
    <name evidence="2" type="ORF">H8S00_01460</name>
</gene>
<dbReference type="Pfam" id="PF03432">
    <property type="entry name" value="Relaxase"/>
    <property type="match status" value="1"/>
</dbReference>